<dbReference type="EMBL" id="JAROKS010000003">
    <property type="protein sequence ID" value="KAK1805518.1"/>
    <property type="molecule type" value="Genomic_DNA"/>
</dbReference>
<protein>
    <submittedName>
        <fullName evidence="4">Uncharacterized protein</fullName>
    </submittedName>
</protein>
<comment type="caution">
    <text evidence="4">The sequence shown here is derived from an EMBL/GenBank/DDBJ whole genome shotgun (WGS) entry which is preliminary data.</text>
</comment>
<keyword evidence="3" id="KW-0175">Coiled coil</keyword>
<dbReference type="AlphaFoldDB" id="A0AAD9E5V1"/>
<reference evidence="4" key="1">
    <citation type="submission" date="2023-03" db="EMBL/GenBank/DDBJ databases">
        <title>Electrophorus voltai genome.</title>
        <authorList>
            <person name="Bian C."/>
        </authorList>
    </citation>
    <scope>NUCLEOTIDE SEQUENCE</scope>
    <source>
        <strain evidence="4">CB-2022</strain>
        <tissue evidence="4">Muscle</tissue>
    </source>
</reference>
<evidence type="ECO:0000313" key="4">
    <source>
        <dbReference type="EMBL" id="KAK1805518.1"/>
    </source>
</evidence>
<gene>
    <name evidence="4" type="ORF">P4O66_019821</name>
</gene>
<dbReference type="InterPro" id="IPR025888">
    <property type="entry name" value="MEI4"/>
</dbReference>
<accession>A0AAD9E5V1</accession>
<evidence type="ECO:0000256" key="1">
    <source>
        <dbReference type="ARBA" id="ARBA00023254"/>
    </source>
</evidence>
<dbReference type="GO" id="GO:0042138">
    <property type="term" value="P:meiotic DNA double-strand break formation"/>
    <property type="evidence" value="ECO:0007669"/>
    <property type="project" value="InterPro"/>
</dbReference>
<keyword evidence="5" id="KW-1185">Reference proteome</keyword>
<dbReference type="GO" id="GO:0007283">
    <property type="term" value="P:spermatogenesis"/>
    <property type="evidence" value="ECO:0007669"/>
    <property type="project" value="TreeGrafter"/>
</dbReference>
<dbReference type="GO" id="GO:0006310">
    <property type="term" value="P:DNA recombination"/>
    <property type="evidence" value="ECO:0007669"/>
    <property type="project" value="InterPro"/>
</dbReference>
<dbReference type="GO" id="GO:0000800">
    <property type="term" value="C:lateral element"/>
    <property type="evidence" value="ECO:0007669"/>
    <property type="project" value="TreeGrafter"/>
</dbReference>
<keyword evidence="1" id="KW-0469">Meiosis</keyword>
<dbReference type="PANTHER" id="PTHR28575">
    <property type="entry name" value="MEIOSIS-SPECIFIC PROTEIN MEI4"/>
    <property type="match status" value="1"/>
</dbReference>
<proteinExistence type="inferred from homology"/>
<comment type="similarity">
    <text evidence="2">Belongs to the MEI4L family.</text>
</comment>
<name>A0AAD9E5V1_9TELE</name>
<evidence type="ECO:0000313" key="5">
    <source>
        <dbReference type="Proteomes" id="UP001239994"/>
    </source>
</evidence>
<dbReference type="PANTHER" id="PTHR28575:SF1">
    <property type="entry name" value="MEIOSIS-SPECIFIC PROTEIN MEI4"/>
    <property type="match status" value="1"/>
</dbReference>
<sequence>VTSLLGIKCHLVLQHQLKCQEKPEHFSVVFAIGTATWYIRTAKVAIAVAIIKSKPSGRSGRQQAEYLAAELNREDETWKTKARDLKEEVLRLRQELVLTKLLSKPNNSAGAGEGGDLVKLLSQDLTEHHLSESDSGCGTGNNTQTLPLTPDLVDAHFLFLPSPSPLSSVHPSRVCFPPVGHAGSRERAISEHTRFLQNLSGLLQLDGPALALSGEGDVVWDSVLHLLSTVVDAYREAGGGRLLPQPGLLIQASQVVARVLDQRGIHQRPPVQCLGQSEDSLKELVDLLLNNSQLNKSRTQEALTECLLCLGSSGLLRPTLVRLLLSNINHLTQHLRDTCQGSSEGGQQPVDWARYENSFYLFRLLEHLSQAGRWKCGAENQDLLAQLESQVLPLSDEFPLLALYMWRVTALLDPMSAARN</sequence>
<feature type="non-terminal residue" evidence="4">
    <location>
        <position position="1"/>
    </location>
</feature>
<feature type="coiled-coil region" evidence="3">
    <location>
        <begin position="68"/>
        <end position="95"/>
    </location>
</feature>
<dbReference type="Pfam" id="PF13971">
    <property type="entry name" value="Mei4"/>
    <property type="match status" value="1"/>
</dbReference>
<dbReference type="GO" id="GO:0007129">
    <property type="term" value="P:homologous chromosome pairing at meiosis"/>
    <property type="evidence" value="ECO:0007669"/>
    <property type="project" value="TreeGrafter"/>
</dbReference>
<dbReference type="Proteomes" id="UP001239994">
    <property type="component" value="Unassembled WGS sequence"/>
</dbReference>
<dbReference type="GO" id="GO:0048477">
    <property type="term" value="P:oogenesis"/>
    <property type="evidence" value="ECO:0007669"/>
    <property type="project" value="TreeGrafter"/>
</dbReference>
<evidence type="ECO:0000256" key="2">
    <source>
        <dbReference type="ARBA" id="ARBA00093453"/>
    </source>
</evidence>
<organism evidence="4 5">
    <name type="scientific">Electrophorus voltai</name>
    <dbReference type="NCBI Taxonomy" id="2609070"/>
    <lineage>
        <taxon>Eukaryota</taxon>
        <taxon>Metazoa</taxon>
        <taxon>Chordata</taxon>
        <taxon>Craniata</taxon>
        <taxon>Vertebrata</taxon>
        <taxon>Euteleostomi</taxon>
        <taxon>Actinopterygii</taxon>
        <taxon>Neopterygii</taxon>
        <taxon>Teleostei</taxon>
        <taxon>Ostariophysi</taxon>
        <taxon>Gymnotiformes</taxon>
        <taxon>Gymnotoidei</taxon>
        <taxon>Gymnotidae</taxon>
        <taxon>Electrophorus</taxon>
    </lineage>
</organism>
<evidence type="ECO:0000256" key="3">
    <source>
        <dbReference type="SAM" id="Coils"/>
    </source>
</evidence>